<sequence length="73" mass="8403">MLDKIFTLSMSNLTTSIKTLQAEHSVSTENKNWKGYLISKVVFKRVFTQKLKQKSILKKEPTDLLQKSINVFG</sequence>
<keyword evidence="2" id="KW-1185">Reference proteome</keyword>
<organism evidence="1 2">
    <name type="scientific">Funneliformis caledonium</name>
    <dbReference type="NCBI Taxonomy" id="1117310"/>
    <lineage>
        <taxon>Eukaryota</taxon>
        <taxon>Fungi</taxon>
        <taxon>Fungi incertae sedis</taxon>
        <taxon>Mucoromycota</taxon>
        <taxon>Glomeromycotina</taxon>
        <taxon>Glomeromycetes</taxon>
        <taxon>Glomerales</taxon>
        <taxon>Glomeraceae</taxon>
        <taxon>Funneliformis</taxon>
    </lineage>
</organism>
<evidence type="ECO:0000313" key="1">
    <source>
        <dbReference type="EMBL" id="CAG8566087.1"/>
    </source>
</evidence>
<accession>A0A9N9BFE5</accession>
<comment type="caution">
    <text evidence="1">The sequence shown here is derived from an EMBL/GenBank/DDBJ whole genome shotgun (WGS) entry which is preliminary data.</text>
</comment>
<dbReference type="EMBL" id="CAJVPQ010001706">
    <property type="protein sequence ID" value="CAG8566087.1"/>
    <property type="molecule type" value="Genomic_DNA"/>
</dbReference>
<dbReference type="AlphaFoldDB" id="A0A9N9BFE5"/>
<dbReference type="Proteomes" id="UP000789570">
    <property type="component" value="Unassembled WGS sequence"/>
</dbReference>
<reference evidence="1" key="1">
    <citation type="submission" date="2021-06" db="EMBL/GenBank/DDBJ databases">
        <authorList>
            <person name="Kallberg Y."/>
            <person name="Tangrot J."/>
            <person name="Rosling A."/>
        </authorList>
    </citation>
    <scope>NUCLEOTIDE SEQUENCE</scope>
    <source>
        <strain evidence="1">UK204</strain>
    </source>
</reference>
<evidence type="ECO:0000313" key="2">
    <source>
        <dbReference type="Proteomes" id="UP000789570"/>
    </source>
</evidence>
<name>A0A9N9BFE5_9GLOM</name>
<protein>
    <submittedName>
        <fullName evidence="1">8052_t:CDS:1</fullName>
    </submittedName>
</protein>
<gene>
    <name evidence="1" type="ORF">FCALED_LOCUS6855</name>
</gene>
<proteinExistence type="predicted"/>